<reference evidence="1" key="2">
    <citation type="submission" date="2020-11" db="EMBL/GenBank/DDBJ databases">
        <authorList>
            <person name="McCartney M.A."/>
            <person name="Auch B."/>
            <person name="Kono T."/>
            <person name="Mallez S."/>
            <person name="Becker A."/>
            <person name="Gohl D.M."/>
            <person name="Silverstein K.A.T."/>
            <person name="Koren S."/>
            <person name="Bechman K.B."/>
            <person name="Herman A."/>
            <person name="Abrahante J.E."/>
            <person name="Garbe J."/>
        </authorList>
    </citation>
    <scope>NUCLEOTIDE SEQUENCE</scope>
    <source>
        <strain evidence="1">Duluth1</strain>
        <tissue evidence="1">Whole animal</tissue>
    </source>
</reference>
<gene>
    <name evidence="1" type="ORF">DPMN_117975</name>
</gene>
<evidence type="ECO:0000313" key="1">
    <source>
        <dbReference type="EMBL" id="KAH3816459.1"/>
    </source>
</evidence>
<dbReference type="AlphaFoldDB" id="A0A9D4GFW9"/>
<protein>
    <submittedName>
        <fullName evidence="1">Uncharacterized protein</fullName>
    </submittedName>
</protein>
<organism evidence="1 2">
    <name type="scientific">Dreissena polymorpha</name>
    <name type="common">Zebra mussel</name>
    <name type="synonym">Mytilus polymorpha</name>
    <dbReference type="NCBI Taxonomy" id="45954"/>
    <lineage>
        <taxon>Eukaryota</taxon>
        <taxon>Metazoa</taxon>
        <taxon>Spiralia</taxon>
        <taxon>Lophotrochozoa</taxon>
        <taxon>Mollusca</taxon>
        <taxon>Bivalvia</taxon>
        <taxon>Autobranchia</taxon>
        <taxon>Heteroconchia</taxon>
        <taxon>Euheterodonta</taxon>
        <taxon>Imparidentia</taxon>
        <taxon>Neoheterodontei</taxon>
        <taxon>Myida</taxon>
        <taxon>Dreissenoidea</taxon>
        <taxon>Dreissenidae</taxon>
        <taxon>Dreissena</taxon>
    </lineage>
</organism>
<sequence>MNMTELSLYSWHIYVLSLGSTPQVANVSSLGVCSSKPKLVRHPFIEMKINMCLHAVT</sequence>
<name>A0A9D4GFW9_DREPO</name>
<dbReference type="Proteomes" id="UP000828390">
    <property type="component" value="Unassembled WGS sequence"/>
</dbReference>
<proteinExistence type="predicted"/>
<keyword evidence="2" id="KW-1185">Reference proteome</keyword>
<reference evidence="1" key="1">
    <citation type="journal article" date="2019" name="bioRxiv">
        <title>The Genome of the Zebra Mussel, Dreissena polymorpha: A Resource for Invasive Species Research.</title>
        <authorList>
            <person name="McCartney M.A."/>
            <person name="Auch B."/>
            <person name="Kono T."/>
            <person name="Mallez S."/>
            <person name="Zhang Y."/>
            <person name="Obille A."/>
            <person name="Becker A."/>
            <person name="Abrahante J.E."/>
            <person name="Garbe J."/>
            <person name="Badalamenti J.P."/>
            <person name="Herman A."/>
            <person name="Mangelson H."/>
            <person name="Liachko I."/>
            <person name="Sullivan S."/>
            <person name="Sone E.D."/>
            <person name="Koren S."/>
            <person name="Silverstein K.A.T."/>
            <person name="Beckman K.B."/>
            <person name="Gohl D.M."/>
        </authorList>
    </citation>
    <scope>NUCLEOTIDE SEQUENCE</scope>
    <source>
        <strain evidence="1">Duluth1</strain>
        <tissue evidence="1">Whole animal</tissue>
    </source>
</reference>
<comment type="caution">
    <text evidence="1">The sequence shown here is derived from an EMBL/GenBank/DDBJ whole genome shotgun (WGS) entry which is preliminary data.</text>
</comment>
<accession>A0A9D4GFW9</accession>
<dbReference type="EMBL" id="JAIWYP010000005">
    <property type="protein sequence ID" value="KAH3816459.1"/>
    <property type="molecule type" value="Genomic_DNA"/>
</dbReference>
<evidence type="ECO:0000313" key="2">
    <source>
        <dbReference type="Proteomes" id="UP000828390"/>
    </source>
</evidence>